<protein>
    <recommendedName>
        <fullName evidence="7">VCBS repeat-containing protein</fullName>
    </recommendedName>
</protein>
<proteinExistence type="predicted"/>
<dbReference type="Pfam" id="PF13517">
    <property type="entry name" value="FG-GAP_3"/>
    <property type="match status" value="1"/>
</dbReference>
<accession>A0A919R0B6</accession>
<evidence type="ECO:0000256" key="1">
    <source>
        <dbReference type="ARBA" id="ARBA00022729"/>
    </source>
</evidence>
<dbReference type="InterPro" id="IPR013519">
    <property type="entry name" value="Int_alpha_beta-p"/>
</dbReference>
<dbReference type="AlphaFoldDB" id="A0A919R0B6"/>
<dbReference type="SUPFAM" id="SSF69318">
    <property type="entry name" value="Integrin alpha N-terminal domain"/>
    <property type="match status" value="1"/>
</dbReference>
<evidence type="ECO:0000313" key="6">
    <source>
        <dbReference type="Proteomes" id="UP000655287"/>
    </source>
</evidence>
<dbReference type="InterPro" id="IPR013517">
    <property type="entry name" value="FG-GAP"/>
</dbReference>
<organism evidence="5 6">
    <name type="scientific">Sphaerisporangium rufum</name>
    <dbReference type="NCBI Taxonomy" id="1381558"/>
    <lineage>
        <taxon>Bacteria</taxon>
        <taxon>Bacillati</taxon>
        <taxon>Actinomycetota</taxon>
        <taxon>Actinomycetes</taxon>
        <taxon>Streptosporangiales</taxon>
        <taxon>Streptosporangiaceae</taxon>
        <taxon>Sphaerisporangium</taxon>
    </lineage>
</organism>
<comment type="caution">
    <text evidence="5">The sequence shown here is derived from an EMBL/GenBank/DDBJ whole genome shotgun (WGS) entry which is preliminary data.</text>
</comment>
<dbReference type="PANTHER" id="PTHR45460">
    <property type="entry name" value="SIMILAR TO CYSTEINE PROTEINASE"/>
    <property type="match status" value="1"/>
</dbReference>
<reference evidence="5" key="1">
    <citation type="submission" date="2021-01" db="EMBL/GenBank/DDBJ databases">
        <title>Whole genome shotgun sequence of Sphaerisporangium rufum NBRC 109079.</title>
        <authorList>
            <person name="Komaki H."/>
            <person name="Tamura T."/>
        </authorList>
    </citation>
    <scope>NUCLEOTIDE SEQUENCE</scope>
    <source>
        <strain evidence="5">NBRC 109079</strain>
    </source>
</reference>
<keyword evidence="3" id="KW-0325">Glycoprotein</keyword>
<name>A0A919R0B6_9ACTN</name>
<feature type="signal peptide" evidence="4">
    <location>
        <begin position="1"/>
        <end position="27"/>
    </location>
</feature>
<dbReference type="EMBL" id="BOOU01000036">
    <property type="protein sequence ID" value="GII77439.1"/>
    <property type="molecule type" value="Genomic_DNA"/>
</dbReference>
<evidence type="ECO:0000313" key="5">
    <source>
        <dbReference type="EMBL" id="GII77439.1"/>
    </source>
</evidence>
<dbReference type="InterPro" id="IPR028994">
    <property type="entry name" value="Integrin_alpha_N"/>
</dbReference>
<gene>
    <name evidence="5" type="ORF">Sru01_24210</name>
</gene>
<keyword evidence="1 4" id="KW-0732">Signal</keyword>
<dbReference type="SMART" id="SM00191">
    <property type="entry name" value="Int_alpha"/>
    <property type="match status" value="5"/>
</dbReference>
<sequence>MIPAFSGRAASVLLVVLVAACAGPPPAAPAWTGPAAGCPSSAVRPPPVPVAAGDVRGHDYDGDGRADLAAGLPGAGRVEIRYGSANGIAAGRRQVVTGPGGRFGRATATGDLDGDGRADLVVAGSGRTAGLTVVLGGRGGLSDRQVTLPAVPGGPAGHALATGDFDRDGDDDLAVTGAGATVWVAGGGAGVRAGRATWRPVLRRGAAVAVGPLAAGDVTGDGFADLAVTYSADDPADEGTGVVYRGSPAGPAGRIRGTFPGWDVADVAIADLDGDGHGDVVAGIPWGHSGDPAGRVTVSRGSPGGLRPAEPIGPGSAGMPAGPPGVGRFGAALATGDLDADGYADVAVGAPDTPGAVYVLRGGPGGLAACRARALDAMAARLPGASTGGFAVDLAFTGEGATAGLAVTSLTTTASGLAAGLTLLTAGEPIRSTEIAAEHLPARDGEVGFVLDRPGR</sequence>
<evidence type="ECO:0000256" key="3">
    <source>
        <dbReference type="ARBA" id="ARBA00023180"/>
    </source>
</evidence>
<dbReference type="RefSeq" id="WP_203984328.1">
    <property type="nucleotide sequence ID" value="NZ_BOOU01000036.1"/>
</dbReference>
<keyword evidence="2" id="KW-0677">Repeat</keyword>
<dbReference type="PANTHER" id="PTHR45460:SF2">
    <property type="entry name" value="ALPHA 1,3 GLUCANASE, GH71 FAMILY (EUROFUNG)"/>
    <property type="match status" value="1"/>
</dbReference>
<feature type="chain" id="PRO_5038909561" description="VCBS repeat-containing protein" evidence="4">
    <location>
        <begin position="28"/>
        <end position="456"/>
    </location>
</feature>
<dbReference type="Pfam" id="PF01839">
    <property type="entry name" value="FG-GAP"/>
    <property type="match status" value="2"/>
</dbReference>
<evidence type="ECO:0000256" key="2">
    <source>
        <dbReference type="ARBA" id="ARBA00022737"/>
    </source>
</evidence>
<dbReference type="PROSITE" id="PS51470">
    <property type="entry name" value="FG_GAP"/>
    <property type="match status" value="2"/>
</dbReference>
<evidence type="ECO:0008006" key="7">
    <source>
        <dbReference type="Google" id="ProtNLM"/>
    </source>
</evidence>
<dbReference type="Proteomes" id="UP000655287">
    <property type="component" value="Unassembled WGS sequence"/>
</dbReference>
<keyword evidence="6" id="KW-1185">Reference proteome</keyword>
<dbReference type="Gene3D" id="2.130.10.130">
    <property type="entry name" value="Integrin alpha, N-terminal"/>
    <property type="match status" value="3"/>
</dbReference>
<evidence type="ECO:0000256" key="4">
    <source>
        <dbReference type="SAM" id="SignalP"/>
    </source>
</evidence>